<protein>
    <submittedName>
        <fullName evidence="2">Uncharacterized protein</fullName>
    </submittedName>
</protein>
<proteinExistence type="predicted"/>
<feature type="transmembrane region" description="Helical" evidence="1">
    <location>
        <begin position="26"/>
        <end position="53"/>
    </location>
</feature>
<dbReference type="EMBL" id="LVJN01000015">
    <property type="protein sequence ID" value="OSM07167.1"/>
    <property type="molecule type" value="Genomic_DNA"/>
</dbReference>
<dbReference type="RefSeq" id="WP_085441123.1">
    <property type="nucleotide sequence ID" value="NZ_LVJN01000015.1"/>
</dbReference>
<keyword evidence="1" id="KW-0472">Membrane</keyword>
<keyword evidence="3" id="KW-1185">Reference proteome</keyword>
<gene>
    <name evidence="2" type="ORF">MAIT1_03912</name>
</gene>
<dbReference type="AlphaFoldDB" id="A0A1Y2K9J8"/>
<evidence type="ECO:0000256" key="1">
    <source>
        <dbReference type="SAM" id="Phobius"/>
    </source>
</evidence>
<dbReference type="Proteomes" id="UP000194003">
    <property type="component" value="Unassembled WGS sequence"/>
</dbReference>
<keyword evidence="1" id="KW-1133">Transmembrane helix</keyword>
<comment type="caution">
    <text evidence="2">The sequence shown here is derived from an EMBL/GenBank/DDBJ whole genome shotgun (WGS) entry which is preliminary data.</text>
</comment>
<evidence type="ECO:0000313" key="2">
    <source>
        <dbReference type="EMBL" id="OSM07167.1"/>
    </source>
</evidence>
<reference evidence="2 3" key="1">
    <citation type="journal article" date="2016" name="BMC Genomics">
        <title>Combined genomic and structural analyses of a cultured magnetotactic bacterium reveals its niche adaptation to a dynamic environment.</title>
        <authorList>
            <person name="Araujo A.C."/>
            <person name="Morillo V."/>
            <person name="Cypriano J."/>
            <person name="Teixeira L.C."/>
            <person name="Leao P."/>
            <person name="Lyra S."/>
            <person name="Almeida L.G."/>
            <person name="Bazylinski D.A."/>
            <person name="Vasconcellos A.T."/>
            <person name="Abreu F."/>
            <person name="Lins U."/>
        </authorList>
    </citation>
    <scope>NUCLEOTIDE SEQUENCE [LARGE SCALE GENOMIC DNA]</scope>
    <source>
        <strain evidence="2 3">IT-1</strain>
    </source>
</reference>
<organism evidence="2 3">
    <name type="scientific">Magnetofaba australis IT-1</name>
    <dbReference type="NCBI Taxonomy" id="1434232"/>
    <lineage>
        <taxon>Bacteria</taxon>
        <taxon>Pseudomonadati</taxon>
        <taxon>Pseudomonadota</taxon>
        <taxon>Magnetococcia</taxon>
        <taxon>Magnetococcales</taxon>
        <taxon>Magnetococcaceae</taxon>
        <taxon>Magnetofaba</taxon>
    </lineage>
</organism>
<sequence length="278" mass="30709">MAKVKKGALWDQYRASRLNPPLEGEFASTGCAMIVGFFLALGFGASTLFTMTLDGARGAAPTIVTAIGFFLIVTLMLAGSKMRSVIRQRKRQGKPIWRLSDAGLDDVYLSNETLPWSLLGPALVTYSRNRGATGPSPGGVSHSTSGAIEKTLVLTILDWDRFDKMRHAPEFGAGALAEKMQKIGLQIGLPSAPRAMADRLMGELDRLAYHHNQEEQFAAHQAQIRRALKDAPALKFWIVSIPWRLDEENARDIFNAEFLRRHGDWPEFSLVQANSLKS</sequence>
<evidence type="ECO:0000313" key="3">
    <source>
        <dbReference type="Proteomes" id="UP000194003"/>
    </source>
</evidence>
<keyword evidence="1" id="KW-0812">Transmembrane</keyword>
<feature type="transmembrane region" description="Helical" evidence="1">
    <location>
        <begin position="59"/>
        <end position="79"/>
    </location>
</feature>
<accession>A0A1Y2K9J8</accession>
<name>A0A1Y2K9J8_9PROT</name>